<reference evidence="2 3" key="1">
    <citation type="submission" date="2020-07" db="EMBL/GenBank/DDBJ databases">
        <title>Sequencing the genomes of 1000 actinobacteria strains.</title>
        <authorList>
            <person name="Klenk H.-P."/>
        </authorList>
    </citation>
    <scope>NUCLEOTIDE SEQUENCE [LARGE SCALE GENOMIC DNA]</scope>
    <source>
        <strain evidence="2 3">DSM 21350</strain>
    </source>
</reference>
<keyword evidence="1" id="KW-0472">Membrane</keyword>
<accession>A0A7Y9JA56</accession>
<dbReference type="AlphaFoldDB" id="A0A7Y9JA56"/>
<protein>
    <recommendedName>
        <fullName evidence="4">WD40 repeat domain-containing protein</fullName>
    </recommendedName>
</protein>
<keyword evidence="3" id="KW-1185">Reference proteome</keyword>
<evidence type="ECO:0008006" key="4">
    <source>
        <dbReference type="Google" id="ProtNLM"/>
    </source>
</evidence>
<dbReference type="SUPFAM" id="SSF82171">
    <property type="entry name" value="DPP6 N-terminal domain-like"/>
    <property type="match status" value="1"/>
</dbReference>
<proteinExistence type="predicted"/>
<dbReference type="RefSeq" id="WP_179662600.1">
    <property type="nucleotide sequence ID" value="NZ_JACCBG010000001.1"/>
</dbReference>
<dbReference type="Gene3D" id="2.130.10.10">
    <property type="entry name" value="YVTN repeat-like/Quinoprotein amine dehydrogenase"/>
    <property type="match status" value="1"/>
</dbReference>
<feature type="transmembrane region" description="Helical" evidence="1">
    <location>
        <begin position="40"/>
        <end position="60"/>
    </location>
</feature>
<evidence type="ECO:0000313" key="3">
    <source>
        <dbReference type="Proteomes" id="UP000535511"/>
    </source>
</evidence>
<evidence type="ECO:0000313" key="2">
    <source>
        <dbReference type="EMBL" id="NYD40761.1"/>
    </source>
</evidence>
<dbReference type="EMBL" id="JACCBG010000001">
    <property type="protein sequence ID" value="NYD40761.1"/>
    <property type="molecule type" value="Genomic_DNA"/>
</dbReference>
<name>A0A7Y9JA56_9ACTN</name>
<sequence>MTEETFVRELERHAEHIHGAPLSFEDVRGKARSIRRRRRAAAVGALAAAVAVVAVVPAALSGRLDRADPPQPAPSLPRTAHTAVLHDGEVTMPDGRTVRVGVDNSDVANYGVLTDGRIVMGLSKPYAVRVYSADGTLDEQYPVQSNAITMSADDHAVAWVAKDFTVRVLATGAAVPTELPGIPMPGEAAGSIDAVLDAQHLLVGDGTSTSGELTPEGFHDLHTSEPLRVEDVSPDGHLWAATFPATQGHDLGCSGLYDPVAEKVVARNCDVYSLAFAPDGAHLLGGYYENNMVAGVSVLDLNLQQVTGFEPAGPDAAVSRVAWSDAEHLVAGVVDTKSNAWSLEKVGLDGHDPQVVAGPAPGGNPEMRAEYVFSE</sequence>
<keyword evidence="1" id="KW-1133">Transmembrane helix</keyword>
<dbReference type="Proteomes" id="UP000535511">
    <property type="component" value="Unassembled WGS sequence"/>
</dbReference>
<gene>
    <name evidence="2" type="ORF">BJZ21_000844</name>
</gene>
<keyword evidence="1" id="KW-0812">Transmembrane</keyword>
<dbReference type="InterPro" id="IPR015943">
    <property type="entry name" value="WD40/YVTN_repeat-like_dom_sf"/>
</dbReference>
<comment type="caution">
    <text evidence="2">The sequence shown here is derived from an EMBL/GenBank/DDBJ whole genome shotgun (WGS) entry which is preliminary data.</text>
</comment>
<evidence type="ECO:0000256" key="1">
    <source>
        <dbReference type="SAM" id="Phobius"/>
    </source>
</evidence>
<organism evidence="2 3">
    <name type="scientific">Nocardioides panaciterrulae</name>
    <dbReference type="NCBI Taxonomy" id="661492"/>
    <lineage>
        <taxon>Bacteria</taxon>
        <taxon>Bacillati</taxon>
        <taxon>Actinomycetota</taxon>
        <taxon>Actinomycetes</taxon>
        <taxon>Propionibacteriales</taxon>
        <taxon>Nocardioidaceae</taxon>
        <taxon>Nocardioides</taxon>
    </lineage>
</organism>